<evidence type="ECO:0000313" key="3">
    <source>
        <dbReference type="Proteomes" id="UP000187151"/>
    </source>
</evidence>
<keyword evidence="3" id="KW-1185">Reference proteome</keyword>
<sequence length="281" mass="30355">MILWLLNHVSIFFIAVLLVGGLTGLAAAGSVAARRRFPHLAQGEHNEMVGVALGMFGAIYGIILAFVVVTLWTQRENTQNIVAAEAGDLAAVVRSADAFPAADRARVHAAVGAYSHAVVEVQWPLMREGRPSYEATGAQTHGLYRALLAYEPQGPRAETFYAEAVTRLNDLNSQRRARITMAETSLPVLLQVLVYGGAFVIVPLTFCFGLRSLKMQLLFVSAVAGLIGFSLLLVVALDRPFAGDLSVSPRPYKEAVLARFWAPDGDAPAVQPQVREQSTSR</sequence>
<feature type="transmembrane region" description="Helical" evidence="1">
    <location>
        <begin position="6"/>
        <end position="28"/>
    </location>
</feature>
<dbReference type="InterPro" id="IPR025333">
    <property type="entry name" value="DUF4239"/>
</dbReference>
<dbReference type="EMBL" id="MQUR01000067">
    <property type="protein sequence ID" value="OLZ61241.1"/>
    <property type="molecule type" value="Genomic_DNA"/>
</dbReference>
<organism evidence="2 3">
    <name type="scientific">Streptomyces amritsarensis</name>
    <dbReference type="NCBI Taxonomy" id="681158"/>
    <lineage>
        <taxon>Bacteria</taxon>
        <taxon>Bacillati</taxon>
        <taxon>Actinomycetota</taxon>
        <taxon>Actinomycetes</taxon>
        <taxon>Kitasatosporales</taxon>
        <taxon>Streptomycetaceae</taxon>
        <taxon>Streptomyces</taxon>
    </lineage>
</organism>
<keyword evidence="1" id="KW-0812">Transmembrane</keyword>
<feature type="transmembrane region" description="Helical" evidence="1">
    <location>
        <begin position="49"/>
        <end position="72"/>
    </location>
</feature>
<dbReference type="Pfam" id="PF14023">
    <property type="entry name" value="Bestrophin-like"/>
    <property type="match status" value="1"/>
</dbReference>
<name>A0ABX3FZM5_9ACTN</name>
<proteinExistence type="predicted"/>
<keyword evidence="1" id="KW-1133">Transmembrane helix</keyword>
<accession>A0ABX3FZM5</accession>
<reference evidence="2 3" key="1">
    <citation type="submission" date="2016-01" db="EMBL/GenBank/DDBJ databases">
        <title>Streptomyces amritsarensis strain MTCC 11845 genome sequencing and assembly.</title>
        <authorList>
            <person name="Sharma D."/>
            <person name="Nair G.R."/>
            <person name="Kaur G."/>
            <person name="Manhas R.K."/>
            <person name="Mayilraj S."/>
        </authorList>
    </citation>
    <scope>NUCLEOTIDE SEQUENCE [LARGE SCALE GENOMIC DNA]</scope>
    <source>
        <strain evidence="2 3">MTCC 11845</strain>
    </source>
</reference>
<feature type="transmembrane region" description="Helical" evidence="1">
    <location>
        <begin position="217"/>
        <end position="237"/>
    </location>
</feature>
<dbReference type="RefSeq" id="WP_076046011.1">
    <property type="nucleotide sequence ID" value="NZ_MQUR01000067.1"/>
</dbReference>
<evidence type="ECO:0000256" key="1">
    <source>
        <dbReference type="SAM" id="Phobius"/>
    </source>
</evidence>
<evidence type="ECO:0008006" key="4">
    <source>
        <dbReference type="Google" id="ProtNLM"/>
    </source>
</evidence>
<protein>
    <recommendedName>
        <fullName evidence="4">DUF4239 domain-containing protein</fullName>
    </recommendedName>
</protein>
<comment type="caution">
    <text evidence="2">The sequence shown here is derived from an EMBL/GenBank/DDBJ whole genome shotgun (WGS) entry which is preliminary data.</text>
</comment>
<evidence type="ECO:0000313" key="2">
    <source>
        <dbReference type="EMBL" id="OLZ61241.1"/>
    </source>
</evidence>
<keyword evidence="1" id="KW-0472">Membrane</keyword>
<dbReference type="Proteomes" id="UP000187151">
    <property type="component" value="Unassembled WGS sequence"/>
</dbReference>
<gene>
    <name evidence="2" type="ORF">AVW11_24820</name>
</gene>
<feature type="transmembrane region" description="Helical" evidence="1">
    <location>
        <begin position="188"/>
        <end position="210"/>
    </location>
</feature>